<feature type="transmembrane region" description="Helical" evidence="5">
    <location>
        <begin position="279"/>
        <end position="298"/>
    </location>
</feature>
<dbReference type="InterPro" id="IPR011701">
    <property type="entry name" value="MFS"/>
</dbReference>
<dbReference type="OrthoDB" id="6089360at2759"/>
<evidence type="ECO:0000313" key="6">
    <source>
        <dbReference type="EMBL" id="KAH3790226.1"/>
    </source>
</evidence>
<keyword evidence="3 5" id="KW-1133">Transmembrane helix</keyword>
<proteinExistence type="predicted"/>
<evidence type="ECO:0000256" key="4">
    <source>
        <dbReference type="ARBA" id="ARBA00023136"/>
    </source>
</evidence>
<dbReference type="GO" id="GO:0016020">
    <property type="term" value="C:membrane"/>
    <property type="evidence" value="ECO:0007669"/>
    <property type="project" value="UniProtKB-SubCell"/>
</dbReference>
<evidence type="ECO:0008006" key="8">
    <source>
        <dbReference type="Google" id="ProtNLM"/>
    </source>
</evidence>
<evidence type="ECO:0000313" key="7">
    <source>
        <dbReference type="Proteomes" id="UP000828390"/>
    </source>
</evidence>
<dbReference type="PANTHER" id="PTHR21576:SF158">
    <property type="entry name" value="RIBOSOMAL RNA-PROCESSING PROTEIN 12-LIKE CONSERVED DOMAIN-CONTAINING PROTEIN"/>
    <property type="match status" value="1"/>
</dbReference>
<comment type="caution">
    <text evidence="6">The sequence shown here is derived from an EMBL/GenBank/DDBJ whole genome shotgun (WGS) entry which is preliminary data.</text>
</comment>
<reference evidence="6" key="2">
    <citation type="submission" date="2020-11" db="EMBL/GenBank/DDBJ databases">
        <authorList>
            <person name="McCartney M.A."/>
            <person name="Auch B."/>
            <person name="Kono T."/>
            <person name="Mallez S."/>
            <person name="Becker A."/>
            <person name="Gohl D.M."/>
            <person name="Silverstein K.A.T."/>
            <person name="Koren S."/>
            <person name="Bechman K.B."/>
            <person name="Herman A."/>
            <person name="Abrahante J.E."/>
            <person name="Garbe J."/>
        </authorList>
    </citation>
    <scope>NUCLEOTIDE SEQUENCE</scope>
    <source>
        <strain evidence="6">Duluth1</strain>
        <tissue evidence="6">Whole animal</tissue>
    </source>
</reference>
<feature type="transmembrane region" description="Helical" evidence="5">
    <location>
        <begin position="370"/>
        <end position="392"/>
    </location>
</feature>
<keyword evidence="4 5" id="KW-0472">Membrane</keyword>
<reference evidence="6" key="1">
    <citation type="journal article" date="2019" name="bioRxiv">
        <title>The Genome of the Zebra Mussel, Dreissena polymorpha: A Resource for Invasive Species Research.</title>
        <authorList>
            <person name="McCartney M.A."/>
            <person name="Auch B."/>
            <person name="Kono T."/>
            <person name="Mallez S."/>
            <person name="Zhang Y."/>
            <person name="Obille A."/>
            <person name="Becker A."/>
            <person name="Abrahante J.E."/>
            <person name="Garbe J."/>
            <person name="Badalamenti J.P."/>
            <person name="Herman A."/>
            <person name="Mangelson H."/>
            <person name="Liachko I."/>
            <person name="Sullivan S."/>
            <person name="Sone E.D."/>
            <person name="Koren S."/>
            <person name="Silverstein K.A.T."/>
            <person name="Beckman K.B."/>
            <person name="Gohl D.M."/>
        </authorList>
    </citation>
    <scope>NUCLEOTIDE SEQUENCE</scope>
    <source>
        <strain evidence="6">Duluth1</strain>
        <tissue evidence="6">Whole animal</tissue>
    </source>
</reference>
<feature type="transmembrane region" description="Helical" evidence="5">
    <location>
        <begin position="109"/>
        <end position="128"/>
    </location>
</feature>
<feature type="transmembrane region" description="Helical" evidence="5">
    <location>
        <begin position="83"/>
        <end position="102"/>
    </location>
</feature>
<organism evidence="6 7">
    <name type="scientific">Dreissena polymorpha</name>
    <name type="common">Zebra mussel</name>
    <name type="synonym">Mytilus polymorpha</name>
    <dbReference type="NCBI Taxonomy" id="45954"/>
    <lineage>
        <taxon>Eukaryota</taxon>
        <taxon>Metazoa</taxon>
        <taxon>Spiralia</taxon>
        <taxon>Lophotrochozoa</taxon>
        <taxon>Mollusca</taxon>
        <taxon>Bivalvia</taxon>
        <taxon>Autobranchia</taxon>
        <taxon>Heteroconchia</taxon>
        <taxon>Euheterodonta</taxon>
        <taxon>Imparidentia</taxon>
        <taxon>Neoheterodontei</taxon>
        <taxon>Myida</taxon>
        <taxon>Dreissenoidea</taxon>
        <taxon>Dreissenidae</taxon>
        <taxon>Dreissena</taxon>
    </lineage>
</organism>
<sequence>MAIKTNAADAATEPVLELELEFGHVSGAYWEQEKEAMGTKAMRVVTLVVGCLGMAIAGSIYAFNAYANAVKATFTYTQSDIEMFASMGNFGISFGLPAGILAEKFGSRITSVVAATVSAGGFVLLWSTTLSHQFYNEHAWLQYIYFFIAGFGAIFMYMASLTTNMHNFSPRHRGKVVGLLDASFSAGPALIALLYGVLFMRGHVTDEQNQDLKGFYLMSAICFGVIGVLGVFLLKSNPYNEEEMTFEKLNEDEDDSSNVPKREGDVTGLKLLKDVNFQFLFWAYIFCAGLQLTFQTNITAYLKSYHLEGYSTLFTTLNPIFGVISKFIAGFLSDAMVHKVPRIAVLFAFNVFQTVTMAICIAYSDRLPVLVIALIGVGMPNGALWCLTPTMLSEFYGMKYFGRNWGTIMFGNALGGLLFQRIYGWIYDSSIGYVGQTVCYGLKCFAWSFAMMTVLSGCSLLLNAGVLESEVRAYKSMARARTMRKIDKEY</sequence>
<dbReference type="PANTHER" id="PTHR21576">
    <property type="entry name" value="UNCHARACTERIZED NODULIN-LIKE PROTEIN"/>
    <property type="match status" value="1"/>
</dbReference>
<dbReference type="Proteomes" id="UP000828390">
    <property type="component" value="Unassembled WGS sequence"/>
</dbReference>
<protein>
    <recommendedName>
        <fullName evidence="8">Major facilitator superfamily (MFS) profile domain-containing protein</fullName>
    </recommendedName>
</protein>
<dbReference type="GO" id="GO:0022857">
    <property type="term" value="F:transmembrane transporter activity"/>
    <property type="evidence" value="ECO:0007669"/>
    <property type="project" value="InterPro"/>
</dbReference>
<evidence type="ECO:0000256" key="2">
    <source>
        <dbReference type="ARBA" id="ARBA00022692"/>
    </source>
</evidence>
<dbReference type="EMBL" id="JAIWYP010000008">
    <property type="protein sequence ID" value="KAH3790226.1"/>
    <property type="molecule type" value="Genomic_DNA"/>
</dbReference>
<feature type="transmembrane region" description="Helical" evidence="5">
    <location>
        <begin position="446"/>
        <end position="467"/>
    </location>
</feature>
<name>A0A9D4F536_DREPO</name>
<comment type="subcellular location">
    <subcellularLocation>
        <location evidence="1">Membrane</location>
        <topology evidence="1">Multi-pass membrane protein</topology>
    </subcellularLocation>
</comment>
<feature type="transmembrane region" description="Helical" evidence="5">
    <location>
        <begin position="344"/>
        <end position="364"/>
    </location>
</feature>
<accession>A0A9D4F536</accession>
<feature type="transmembrane region" description="Helical" evidence="5">
    <location>
        <begin position="404"/>
        <end position="426"/>
    </location>
</feature>
<dbReference type="Pfam" id="PF07690">
    <property type="entry name" value="MFS_1"/>
    <property type="match status" value="1"/>
</dbReference>
<keyword evidence="2 5" id="KW-0812">Transmembrane</keyword>
<dbReference type="SUPFAM" id="SSF103473">
    <property type="entry name" value="MFS general substrate transporter"/>
    <property type="match status" value="1"/>
</dbReference>
<feature type="transmembrane region" description="Helical" evidence="5">
    <location>
        <begin position="310"/>
        <end position="332"/>
    </location>
</feature>
<dbReference type="Gene3D" id="1.20.1250.20">
    <property type="entry name" value="MFS general substrate transporter like domains"/>
    <property type="match status" value="1"/>
</dbReference>
<feature type="transmembrane region" description="Helical" evidence="5">
    <location>
        <begin position="44"/>
        <end position="63"/>
    </location>
</feature>
<dbReference type="AlphaFoldDB" id="A0A9D4F536"/>
<evidence type="ECO:0000256" key="1">
    <source>
        <dbReference type="ARBA" id="ARBA00004141"/>
    </source>
</evidence>
<dbReference type="InterPro" id="IPR036259">
    <property type="entry name" value="MFS_trans_sf"/>
</dbReference>
<gene>
    <name evidence="6" type="ORF">DPMN_168422</name>
</gene>
<evidence type="ECO:0000256" key="5">
    <source>
        <dbReference type="SAM" id="Phobius"/>
    </source>
</evidence>
<feature type="transmembrane region" description="Helical" evidence="5">
    <location>
        <begin position="214"/>
        <end position="234"/>
    </location>
</feature>
<evidence type="ECO:0000256" key="3">
    <source>
        <dbReference type="ARBA" id="ARBA00022989"/>
    </source>
</evidence>
<keyword evidence="7" id="KW-1185">Reference proteome</keyword>
<feature type="transmembrane region" description="Helical" evidence="5">
    <location>
        <begin position="179"/>
        <end position="202"/>
    </location>
</feature>
<feature type="transmembrane region" description="Helical" evidence="5">
    <location>
        <begin position="140"/>
        <end position="159"/>
    </location>
</feature>